<evidence type="ECO:0000313" key="7">
    <source>
        <dbReference type="Proteomes" id="UP001153712"/>
    </source>
</evidence>
<keyword evidence="4" id="KW-0732">Signal</keyword>
<keyword evidence="3" id="KW-1015">Disulfide bond</keyword>
<keyword evidence="2" id="KW-0722">Serine protease inhibitor</keyword>
<feature type="domain" description="Kazal-like" evidence="5">
    <location>
        <begin position="241"/>
        <end position="287"/>
    </location>
</feature>
<dbReference type="SUPFAM" id="SSF100895">
    <property type="entry name" value="Kazal-type serine protease inhibitors"/>
    <property type="match status" value="9"/>
</dbReference>
<feature type="domain" description="Kazal-like" evidence="5">
    <location>
        <begin position="454"/>
        <end position="503"/>
    </location>
</feature>
<dbReference type="Proteomes" id="UP001153712">
    <property type="component" value="Chromosome 5"/>
</dbReference>
<feature type="domain" description="Kazal-like" evidence="5">
    <location>
        <begin position="595"/>
        <end position="641"/>
    </location>
</feature>
<evidence type="ECO:0000256" key="2">
    <source>
        <dbReference type="ARBA" id="ARBA00022900"/>
    </source>
</evidence>
<evidence type="ECO:0000259" key="5">
    <source>
        <dbReference type="PROSITE" id="PS51465"/>
    </source>
</evidence>
<dbReference type="InterPro" id="IPR050653">
    <property type="entry name" value="Prot_Inhib_GrowthFact_Antg"/>
</dbReference>
<dbReference type="Gene3D" id="3.30.60.30">
    <property type="match status" value="9"/>
</dbReference>
<dbReference type="PROSITE" id="PS51465">
    <property type="entry name" value="KAZAL_2"/>
    <property type="match status" value="9"/>
</dbReference>
<sequence>MKTIELLSVILLLAGEAPVAPQDAQTLQSLLVNLNAKYNCFCPNVVGKVCGSDGTTYDNICFLECFQQVKTNLVMVHEGACTPSEAKHPDECLCPDEEDIVCGSDGKDYRNECEFECMRKKYPRLELVSHKACPKFNYLSIYDDEKDDRNKNPHSGKYYDPDEKEESKLVDSWTSMEDSDIPLTNDDLNCDCPKISQPVCASDGKFYTNMCFLRCYQKKSPKLKPVSKSYCSQSSEESGDITRSRDCDCPDEVSPVCGSDGAIYPNLCLLACQKSQNRALIEVDYEFCKSSSKNNWNDKTKLSDEANPCICSKSQEPVCGTDYRTYPNRCFLECFRNYNATLDVLAEMACELVSHNYNPDQQWSNLDPSAAPTFVITLFSPNCTCSEDHQQACGSDGKTYDNECSLNCERNMGRNLTLAFRGACDEMNSSPDNLLASLLRLPDLPIVQYLNKLLQRSNRCECPQEERPVCGSNGRTYFNVCYLECSREKNPGLVPVAEAPCERLPPPLPGGLQQGLVPNEPTVPTAPTAVAGVVPATGNNNYCNCFSVLQPVCGSDGKTYMNPCFLYCNKLQNPQLYLLGYTVCQRIDEIPTESILRYFDCYCQTSFEPVCASDGRVYPNVCILKCITQYYPHITMYSCELDWSRYNVNKL</sequence>
<dbReference type="PANTHER" id="PTHR10913">
    <property type="entry name" value="FOLLISTATIN-RELATED"/>
    <property type="match status" value="1"/>
</dbReference>
<feature type="domain" description="Kazal-like" evidence="5">
    <location>
        <begin position="303"/>
        <end position="352"/>
    </location>
</feature>
<feature type="chain" id="PRO_5040425887" description="Kazal-like domain-containing protein" evidence="4">
    <location>
        <begin position="22"/>
        <end position="651"/>
    </location>
</feature>
<dbReference type="SMART" id="SM00280">
    <property type="entry name" value="KAZAL"/>
    <property type="match status" value="9"/>
</dbReference>
<dbReference type="InterPro" id="IPR036058">
    <property type="entry name" value="Kazal_dom_sf"/>
</dbReference>
<evidence type="ECO:0000313" key="6">
    <source>
        <dbReference type="EMBL" id="CAG9861988.1"/>
    </source>
</evidence>
<organism evidence="6 7">
    <name type="scientific">Phyllotreta striolata</name>
    <name type="common">Striped flea beetle</name>
    <name type="synonym">Crioceris striolata</name>
    <dbReference type="NCBI Taxonomy" id="444603"/>
    <lineage>
        <taxon>Eukaryota</taxon>
        <taxon>Metazoa</taxon>
        <taxon>Ecdysozoa</taxon>
        <taxon>Arthropoda</taxon>
        <taxon>Hexapoda</taxon>
        <taxon>Insecta</taxon>
        <taxon>Pterygota</taxon>
        <taxon>Neoptera</taxon>
        <taxon>Endopterygota</taxon>
        <taxon>Coleoptera</taxon>
        <taxon>Polyphaga</taxon>
        <taxon>Cucujiformia</taxon>
        <taxon>Chrysomeloidea</taxon>
        <taxon>Chrysomelidae</taxon>
        <taxon>Galerucinae</taxon>
        <taxon>Alticini</taxon>
        <taxon>Phyllotreta</taxon>
    </lineage>
</organism>
<dbReference type="AlphaFoldDB" id="A0A9N9TUA6"/>
<evidence type="ECO:0000256" key="1">
    <source>
        <dbReference type="ARBA" id="ARBA00022690"/>
    </source>
</evidence>
<dbReference type="CDD" id="cd00104">
    <property type="entry name" value="KAZAL_FS"/>
    <property type="match status" value="8"/>
</dbReference>
<dbReference type="Pfam" id="PF00050">
    <property type="entry name" value="Kazal_1"/>
    <property type="match status" value="5"/>
</dbReference>
<accession>A0A9N9TUA6</accession>
<dbReference type="GO" id="GO:0030154">
    <property type="term" value="P:cell differentiation"/>
    <property type="evidence" value="ECO:0007669"/>
    <property type="project" value="TreeGrafter"/>
</dbReference>
<feature type="domain" description="Kazal-like" evidence="5">
    <location>
        <begin position="86"/>
        <end position="135"/>
    </location>
</feature>
<dbReference type="Pfam" id="PF07648">
    <property type="entry name" value="Kazal_2"/>
    <property type="match status" value="4"/>
</dbReference>
<feature type="domain" description="Kazal-like" evidence="5">
    <location>
        <begin position="377"/>
        <end position="426"/>
    </location>
</feature>
<dbReference type="PANTHER" id="PTHR10913:SF45">
    <property type="entry name" value="FOLLISTATIN, ISOFORM A-RELATED"/>
    <property type="match status" value="1"/>
</dbReference>
<feature type="domain" description="Kazal-like" evidence="5">
    <location>
        <begin position="533"/>
        <end position="586"/>
    </location>
</feature>
<dbReference type="PROSITE" id="PS00282">
    <property type="entry name" value="KAZAL_1"/>
    <property type="match status" value="5"/>
</dbReference>
<evidence type="ECO:0000256" key="3">
    <source>
        <dbReference type="ARBA" id="ARBA00023157"/>
    </source>
</evidence>
<reference evidence="6" key="1">
    <citation type="submission" date="2022-01" db="EMBL/GenBank/DDBJ databases">
        <authorList>
            <person name="King R."/>
        </authorList>
    </citation>
    <scope>NUCLEOTIDE SEQUENCE</scope>
</reference>
<feature type="domain" description="Kazal-like" evidence="5">
    <location>
        <begin position="184"/>
        <end position="233"/>
    </location>
</feature>
<keyword evidence="7" id="KW-1185">Reference proteome</keyword>
<dbReference type="OrthoDB" id="6696534at2759"/>
<protein>
    <recommendedName>
        <fullName evidence="5">Kazal-like domain-containing protein</fullName>
    </recommendedName>
</protein>
<evidence type="ECO:0000256" key="4">
    <source>
        <dbReference type="SAM" id="SignalP"/>
    </source>
</evidence>
<keyword evidence="1" id="KW-0646">Protease inhibitor</keyword>
<gene>
    <name evidence="6" type="ORF">PHYEVI_LOCUS8311</name>
</gene>
<feature type="domain" description="Kazal-like" evidence="5">
    <location>
        <begin position="34"/>
        <end position="83"/>
    </location>
</feature>
<dbReference type="InterPro" id="IPR002350">
    <property type="entry name" value="Kazal_dom"/>
</dbReference>
<name>A0A9N9TUA6_PHYSR</name>
<dbReference type="EMBL" id="OU900098">
    <property type="protein sequence ID" value="CAG9861988.1"/>
    <property type="molecule type" value="Genomic_DNA"/>
</dbReference>
<feature type="signal peptide" evidence="4">
    <location>
        <begin position="1"/>
        <end position="21"/>
    </location>
</feature>
<dbReference type="GO" id="GO:0005576">
    <property type="term" value="C:extracellular region"/>
    <property type="evidence" value="ECO:0007669"/>
    <property type="project" value="TreeGrafter"/>
</dbReference>
<proteinExistence type="predicted"/>